<dbReference type="InterPro" id="IPR006127">
    <property type="entry name" value="ZnuA-like"/>
</dbReference>
<name>A0A8J7YFF7_9EURY</name>
<dbReference type="GO" id="GO:0030001">
    <property type="term" value="P:metal ion transport"/>
    <property type="evidence" value="ECO:0007669"/>
    <property type="project" value="InterPro"/>
</dbReference>
<dbReference type="PANTHER" id="PTHR42953:SF3">
    <property type="entry name" value="HIGH-AFFINITY ZINC UPTAKE SYSTEM PROTEIN ZNUA"/>
    <property type="match status" value="1"/>
</dbReference>
<dbReference type="GO" id="GO:0046872">
    <property type="term" value="F:metal ion binding"/>
    <property type="evidence" value="ECO:0007669"/>
    <property type="project" value="InterPro"/>
</dbReference>
<dbReference type="InterPro" id="IPR050492">
    <property type="entry name" value="Bact_metal-bind_prot9"/>
</dbReference>
<evidence type="ECO:0000256" key="4">
    <source>
        <dbReference type="SAM" id="MobiDB-lite"/>
    </source>
</evidence>
<keyword evidence="3" id="KW-0732">Signal</keyword>
<dbReference type="SUPFAM" id="SSF53807">
    <property type="entry name" value="Helical backbone' metal receptor"/>
    <property type="match status" value="1"/>
</dbReference>
<evidence type="ECO:0000256" key="2">
    <source>
        <dbReference type="ARBA" id="ARBA00022448"/>
    </source>
</evidence>
<evidence type="ECO:0000313" key="5">
    <source>
        <dbReference type="EMBL" id="MBX0304477.1"/>
    </source>
</evidence>
<dbReference type="PANTHER" id="PTHR42953">
    <property type="entry name" value="HIGH-AFFINITY ZINC UPTAKE SYSTEM PROTEIN ZNUA-RELATED"/>
    <property type="match status" value="1"/>
</dbReference>
<protein>
    <submittedName>
        <fullName evidence="5">Metal ABC transporter substrate-binding protein</fullName>
    </submittedName>
</protein>
<evidence type="ECO:0000256" key="3">
    <source>
        <dbReference type="ARBA" id="ARBA00022729"/>
    </source>
</evidence>
<comment type="caution">
    <text evidence="5">The sequence shown here is derived from an EMBL/GenBank/DDBJ whole genome shotgun (WGS) entry which is preliminary data.</text>
</comment>
<evidence type="ECO:0000313" key="6">
    <source>
        <dbReference type="Proteomes" id="UP000783863"/>
    </source>
</evidence>
<dbReference type="AlphaFoldDB" id="A0A8J7YFF7"/>
<keyword evidence="6" id="KW-1185">Reference proteome</keyword>
<dbReference type="Pfam" id="PF01297">
    <property type="entry name" value="ZnuA"/>
    <property type="match status" value="1"/>
</dbReference>
<evidence type="ECO:0000256" key="1">
    <source>
        <dbReference type="ARBA" id="ARBA00011028"/>
    </source>
</evidence>
<feature type="compositionally biased region" description="Basic and acidic residues" evidence="4">
    <location>
        <begin position="116"/>
        <end position="152"/>
    </location>
</feature>
<organism evidence="5 6">
    <name type="scientific">Haloarcula salinisoli</name>
    <dbReference type="NCBI Taxonomy" id="2487746"/>
    <lineage>
        <taxon>Archaea</taxon>
        <taxon>Methanobacteriati</taxon>
        <taxon>Methanobacteriota</taxon>
        <taxon>Stenosarchaea group</taxon>
        <taxon>Halobacteria</taxon>
        <taxon>Halobacteriales</taxon>
        <taxon>Haloarculaceae</taxon>
        <taxon>Haloarcula</taxon>
    </lineage>
</organism>
<keyword evidence="2" id="KW-0813">Transport</keyword>
<reference evidence="5" key="1">
    <citation type="submission" date="2021-06" db="EMBL/GenBank/DDBJ databases">
        <title>Halomicroarcula sp. F24A a new haloarchaeum isolated from saline soil.</title>
        <authorList>
            <person name="Duran-Viseras A."/>
            <person name="Sanchez-Porro C."/>
            <person name="Ventosa A."/>
        </authorList>
    </citation>
    <scope>NUCLEOTIDE SEQUENCE</scope>
    <source>
        <strain evidence="5">F24A</strain>
    </source>
</reference>
<comment type="similarity">
    <text evidence="1">Belongs to the bacterial solute-binding protein 9 family.</text>
</comment>
<dbReference type="Gene3D" id="3.40.50.1980">
    <property type="entry name" value="Nitrogenase molybdenum iron protein domain"/>
    <property type="match status" value="2"/>
</dbReference>
<accession>A0A8J7YFF7</accession>
<gene>
    <name evidence="5" type="ORF">EGD98_12425</name>
</gene>
<feature type="region of interest" description="Disordered" evidence="4">
    <location>
        <begin position="116"/>
        <end position="155"/>
    </location>
</feature>
<dbReference type="EMBL" id="RKLQ01000002">
    <property type="protein sequence ID" value="MBX0304477.1"/>
    <property type="molecule type" value="Genomic_DNA"/>
</dbReference>
<proteinExistence type="inferred from homology"/>
<sequence length="328" mass="35435">MAGLGAIAGCSGGSGQSNAAAVQSSFFVFDDIAENVAGDSTTTDLLVPIGQHGHGWEPGPRVREDIYDASVFVHGMEGFQPWADDILEDLEADGAGVTPVDVSADVSLLEFGVSHDEHDDEHGTESHEGEHHDEHETDTHEREDDNHDHGSMDPHFWMDPTRVATAADTVRAAVADFDADNADSYADNAEAYQARLADLDERMESRLADASKGTLLVAGHNAFGYLSERYGITVEALTDASPDDEPTLSDRERARAVIQEHGLTYICADPLESQTMAEELVAETDAEEVLPLTAMPGLNESWRESDWGYVDVMEQVNLPTLAKALGAR</sequence>
<dbReference type="Proteomes" id="UP000783863">
    <property type="component" value="Unassembled WGS sequence"/>
</dbReference>